<dbReference type="SUPFAM" id="SSF50814">
    <property type="entry name" value="Lipocalins"/>
    <property type="match status" value="1"/>
</dbReference>
<sequence>MEAIFGTWKNKKGSEENMDAFMEACKIPESARRVFLDRQYVVTYVKGDGDNKMKATVKVTNDPKLQEKSYEYELGKEFECDDIDGQHFKCTITWDGSKFVEYFVDSKGTKMEIQREITPDGVMKFAMTCLGVTASYTWEKA</sequence>
<comment type="caution">
    <text evidence="2">The sequence shown here is derived from an EMBL/GenBank/DDBJ whole genome shotgun (WGS) entry which is preliminary data.</text>
</comment>
<dbReference type="AlphaFoldDB" id="A0AAE1AWL9"/>
<comment type="similarity">
    <text evidence="1">Belongs to the calycin superfamily. Fatty-acid binding protein (FABP) family.</text>
</comment>
<organism evidence="2 3">
    <name type="scientific">Elysia crispata</name>
    <name type="common">lettuce slug</name>
    <dbReference type="NCBI Taxonomy" id="231223"/>
    <lineage>
        <taxon>Eukaryota</taxon>
        <taxon>Metazoa</taxon>
        <taxon>Spiralia</taxon>
        <taxon>Lophotrochozoa</taxon>
        <taxon>Mollusca</taxon>
        <taxon>Gastropoda</taxon>
        <taxon>Heterobranchia</taxon>
        <taxon>Euthyneura</taxon>
        <taxon>Panpulmonata</taxon>
        <taxon>Sacoglossa</taxon>
        <taxon>Placobranchoidea</taxon>
        <taxon>Plakobranchidae</taxon>
        <taxon>Elysia</taxon>
    </lineage>
</organism>
<evidence type="ECO:0000313" key="2">
    <source>
        <dbReference type="EMBL" id="KAK3795395.1"/>
    </source>
</evidence>
<dbReference type="InterPro" id="IPR012674">
    <property type="entry name" value="Calycin"/>
</dbReference>
<proteinExistence type="inferred from homology"/>
<dbReference type="GO" id="GO:0008289">
    <property type="term" value="F:lipid binding"/>
    <property type="evidence" value="ECO:0007669"/>
    <property type="project" value="UniProtKB-KW"/>
</dbReference>
<dbReference type="Gene3D" id="2.40.128.20">
    <property type="match status" value="1"/>
</dbReference>
<protein>
    <submittedName>
        <fullName evidence="2">Uncharacterized protein</fullName>
    </submittedName>
</protein>
<dbReference type="Pfam" id="PF14651">
    <property type="entry name" value="Lipocalin_7"/>
    <property type="match status" value="1"/>
</dbReference>
<dbReference type="CDD" id="cd00742">
    <property type="entry name" value="FABP"/>
    <property type="match status" value="1"/>
</dbReference>
<evidence type="ECO:0000256" key="1">
    <source>
        <dbReference type="ARBA" id="ARBA00008390"/>
    </source>
</evidence>
<gene>
    <name evidence="2" type="ORF">RRG08_000706</name>
</gene>
<name>A0AAE1AWL9_9GAST</name>
<accession>A0AAE1AWL9</accession>
<evidence type="ECO:0000313" key="3">
    <source>
        <dbReference type="Proteomes" id="UP001283361"/>
    </source>
</evidence>
<keyword evidence="3" id="KW-1185">Reference proteome</keyword>
<reference evidence="2" key="1">
    <citation type="journal article" date="2023" name="G3 (Bethesda)">
        <title>A reference genome for the long-term kleptoplast-retaining sea slug Elysia crispata morphotype clarki.</title>
        <authorList>
            <person name="Eastman K.E."/>
            <person name="Pendleton A.L."/>
            <person name="Shaikh M.A."/>
            <person name="Suttiyut T."/>
            <person name="Ogas R."/>
            <person name="Tomko P."/>
            <person name="Gavelis G."/>
            <person name="Widhalm J.R."/>
            <person name="Wisecaver J.H."/>
        </authorList>
    </citation>
    <scope>NUCLEOTIDE SEQUENCE</scope>
    <source>
        <strain evidence="2">ECLA1</strain>
    </source>
</reference>
<dbReference type="EMBL" id="JAWDGP010001065">
    <property type="protein sequence ID" value="KAK3795395.1"/>
    <property type="molecule type" value="Genomic_DNA"/>
</dbReference>
<dbReference type="InterPro" id="IPR031259">
    <property type="entry name" value="ILBP"/>
</dbReference>
<dbReference type="Proteomes" id="UP001283361">
    <property type="component" value="Unassembled WGS sequence"/>
</dbReference>
<dbReference type="PANTHER" id="PTHR11955">
    <property type="entry name" value="FATTY ACID BINDING PROTEIN"/>
    <property type="match status" value="1"/>
</dbReference>